<gene>
    <name evidence="1" type="ORF">Dda_7812</name>
</gene>
<keyword evidence="2" id="KW-1185">Reference proteome</keyword>
<dbReference type="Proteomes" id="UP001221413">
    <property type="component" value="Unassembled WGS sequence"/>
</dbReference>
<dbReference type="AlphaFoldDB" id="A0AAD6NG51"/>
<name>A0AAD6NG51_DREDA</name>
<reference evidence="1" key="1">
    <citation type="submission" date="2023-01" db="EMBL/GenBank/DDBJ databases">
        <title>The chitinases involved in constricting ring structure development in the nematode-trapping fungus Drechslerella dactyloides.</title>
        <authorList>
            <person name="Wang R."/>
            <person name="Zhang L."/>
            <person name="Tang P."/>
            <person name="Li S."/>
            <person name="Liang L."/>
        </authorList>
    </citation>
    <scope>NUCLEOTIDE SEQUENCE</scope>
    <source>
        <strain evidence="1">YMF1.00031</strain>
    </source>
</reference>
<protein>
    <submittedName>
        <fullName evidence="1">Uncharacterized protein</fullName>
    </submittedName>
</protein>
<dbReference type="EMBL" id="JAQGDS010000011">
    <property type="protein sequence ID" value="KAJ6256929.1"/>
    <property type="molecule type" value="Genomic_DNA"/>
</dbReference>
<evidence type="ECO:0000313" key="1">
    <source>
        <dbReference type="EMBL" id="KAJ6256929.1"/>
    </source>
</evidence>
<comment type="caution">
    <text evidence="1">The sequence shown here is derived from an EMBL/GenBank/DDBJ whole genome shotgun (WGS) entry which is preliminary data.</text>
</comment>
<accession>A0AAD6NG51</accession>
<sequence length="137" mass="15049">MPLACTDQEVVNVCLAWYSCFCIAGLGDKMKTKDRDRYREDGPIAVMEKIRASHGPFRAAKAPGLHPSPIEVAAFKSPSAKLQYSPGEHENMVYGTLEPYYVEGPSRERSSLNLGAGRRILEAIEFMGVSVAPMGRT</sequence>
<proteinExistence type="predicted"/>
<organism evidence="1 2">
    <name type="scientific">Drechslerella dactyloides</name>
    <name type="common">Nematode-trapping fungus</name>
    <name type="synonym">Arthrobotrys dactyloides</name>
    <dbReference type="NCBI Taxonomy" id="74499"/>
    <lineage>
        <taxon>Eukaryota</taxon>
        <taxon>Fungi</taxon>
        <taxon>Dikarya</taxon>
        <taxon>Ascomycota</taxon>
        <taxon>Pezizomycotina</taxon>
        <taxon>Orbiliomycetes</taxon>
        <taxon>Orbiliales</taxon>
        <taxon>Orbiliaceae</taxon>
        <taxon>Drechslerella</taxon>
    </lineage>
</organism>
<evidence type="ECO:0000313" key="2">
    <source>
        <dbReference type="Proteomes" id="UP001221413"/>
    </source>
</evidence>